<accession>A0A6I2F9B1</accession>
<evidence type="ECO:0000313" key="3">
    <source>
        <dbReference type="Proteomes" id="UP000431080"/>
    </source>
</evidence>
<gene>
    <name evidence="2" type="ORF">GE115_10840</name>
</gene>
<dbReference type="RefSeq" id="WP_153684801.1">
    <property type="nucleotide sequence ID" value="NZ_WJIF01000005.1"/>
</dbReference>
<reference evidence="2 3" key="1">
    <citation type="submission" date="2019-10" db="EMBL/GenBank/DDBJ databases">
        <authorList>
            <person name="Nie G."/>
            <person name="Ming H."/>
            <person name="Yi B."/>
        </authorList>
    </citation>
    <scope>NUCLEOTIDE SEQUENCE [LARGE SCALE GENOMIC DNA]</scope>
    <source>
        <strain evidence="2 3">CFH 90414</strain>
    </source>
</reference>
<dbReference type="Pfam" id="PF07876">
    <property type="entry name" value="Dabb"/>
    <property type="match status" value="1"/>
</dbReference>
<dbReference type="PROSITE" id="PS51502">
    <property type="entry name" value="S_R_A_B_BARREL"/>
    <property type="match status" value="1"/>
</dbReference>
<keyword evidence="3" id="KW-1185">Reference proteome</keyword>
<dbReference type="InterPro" id="IPR013097">
    <property type="entry name" value="Dabb"/>
</dbReference>
<proteinExistence type="predicted"/>
<dbReference type="EMBL" id="WJIF01000005">
    <property type="protein sequence ID" value="MRG60357.1"/>
    <property type="molecule type" value="Genomic_DNA"/>
</dbReference>
<name>A0A6I2F9B1_9MICO</name>
<comment type="caution">
    <text evidence="2">The sequence shown here is derived from an EMBL/GenBank/DDBJ whole genome shotgun (WGS) entry which is preliminary data.</text>
</comment>
<dbReference type="SUPFAM" id="SSF54909">
    <property type="entry name" value="Dimeric alpha+beta barrel"/>
    <property type="match status" value="1"/>
</dbReference>
<evidence type="ECO:0000313" key="2">
    <source>
        <dbReference type="EMBL" id="MRG60357.1"/>
    </source>
</evidence>
<dbReference type="InterPro" id="IPR011008">
    <property type="entry name" value="Dimeric_a/b-barrel"/>
</dbReference>
<dbReference type="SMART" id="SM00886">
    <property type="entry name" value="Dabb"/>
    <property type="match status" value="1"/>
</dbReference>
<protein>
    <submittedName>
        <fullName evidence="2">Dabb family protein</fullName>
    </submittedName>
</protein>
<dbReference type="AlphaFoldDB" id="A0A6I2F9B1"/>
<organism evidence="2 3">
    <name type="scientific">Agromyces agglutinans</name>
    <dbReference type="NCBI Taxonomy" id="2662258"/>
    <lineage>
        <taxon>Bacteria</taxon>
        <taxon>Bacillati</taxon>
        <taxon>Actinomycetota</taxon>
        <taxon>Actinomycetes</taxon>
        <taxon>Micrococcales</taxon>
        <taxon>Microbacteriaceae</taxon>
        <taxon>Agromyces</taxon>
    </lineage>
</organism>
<dbReference type="Gene3D" id="3.30.70.100">
    <property type="match status" value="1"/>
</dbReference>
<feature type="domain" description="Stress-response A/B barrel" evidence="1">
    <location>
        <begin position="2"/>
        <end position="94"/>
    </location>
</feature>
<dbReference type="Proteomes" id="UP000431080">
    <property type="component" value="Unassembled WGS sequence"/>
</dbReference>
<sequence length="99" mass="11114">MIRHTVAFTLRHDPDSAAEHAFLADGERILTGIPGVLDFAASRQVSPKSDYRFQFAMTFADQAAYDAYNAHPDHVAFVEQRWAVEVAEFEELDFEPLGA</sequence>
<evidence type="ECO:0000259" key="1">
    <source>
        <dbReference type="PROSITE" id="PS51502"/>
    </source>
</evidence>